<name>A0AAW1NPZ6_9CHLO</name>
<sequence length="196" mass="21594">MVAALGQDVTSKGYQSIVDLTRILNATFDRPEGTQQLTRQILVSLFPRWLLPAFRALFSAPMPQLSCRLNAFVTALTCQWLMGKCTVNDAEDSNGNVLPGQGVHVERCRYLEETQCASVCINSCKLPTQSFFAKDMGLPLLMEPNYDDFSCQFSFGRQPPEVDEALSTPCFLQCPTKRPHRSDAGLCQGCDTSAAG</sequence>
<evidence type="ECO:0000313" key="2">
    <source>
        <dbReference type="EMBL" id="KAK9789959.1"/>
    </source>
</evidence>
<dbReference type="EMBL" id="JALJOQ010000199">
    <property type="protein sequence ID" value="KAK9789959.1"/>
    <property type="molecule type" value="Genomic_DNA"/>
</dbReference>
<feature type="domain" description="Beta-carotene isomerase D27-like C-terminal" evidence="1">
    <location>
        <begin position="80"/>
        <end position="163"/>
    </location>
</feature>
<dbReference type="PANTHER" id="PTHR33591:SF2">
    <property type="entry name" value="BETA-CAROTENE ISOMERASE D27"/>
    <property type="match status" value="1"/>
</dbReference>
<protein>
    <recommendedName>
        <fullName evidence="1">Beta-carotene isomerase D27-like C-terminal domain-containing protein</fullName>
    </recommendedName>
</protein>
<proteinExistence type="predicted"/>
<dbReference type="AlphaFoldDB" id="A0AAW1NPZ6"/>
<evidence type="ECO:0000259" key="1">
    <source>
        <dbReference type="Pfam" id="PF13225"/>
    </source>
</evidence>
<comment type="caution">
    <text evidence="2">The sequence shown here is derived from an EMBL/GenBank/DDBJ whole genome shotgun (WGS) entry which is preliminary data.</text>
</comment>
<dbReference type="Proteomes" id="UP001465755">
    <property type="component" value="Unassembled WGS sequence"/>
</dbReference>
<dbReference type="InterPro" id="IPR038938">
    <property type="entry name" value="D27-like"/>
</dbReference>
<accession>A0AAW1NPZ6</accession>
<organism evidence="2 3">
    <name type="scientific">Symbiochloris irregularis</name>
    <dbReference type="NCBI Taxonomy" id="706552"/>
    <lineage>
        <taxon>Eukaryota</taxon>
        <taxon>Viridiplantae</taxon>
        <taxon>Chlorophyta</taxon>
        <taxon>core chlorophytes</taxon>
        <taxon>Trebouxiophyceae</taxon>
        <taxon>Trebouxiales</taxon>
        <taxon>Trebouxiaceae</taxon>
        <taxon>Symbiochloris</taxon>
    </lineage>
</organism>
<reference evidence="2 3" key="1">
    <citation type="journal article" date="2024" name="Nat. Commun.">
        <title>Phylogenomics reveals the evolutionary origins of lichenization in chlorophyte algae.</title>
        <authorList>
            <person name="Puginier C."/>
            <person name="Libourel C."/>
            <person name="Otte J."/>
            <person name="Skaloud P."/>
            <person name="Haon M."/>
            <person name="Grisel S."/>
            <person name="Petersen M."/>
            <person name="Berrin J.G."/>
            <person name="Delaux P.M."/>
            <person name="Dal Grande F."/>
            <person name="Keller J."/>
        </authorList>
    </citation>
    <scope>NUCLEOTIDE SEQUENCE [LARGE SCALE GENOMIC DNA]</scope>
    <source>
        <strain evidence="2 3">SAG 2036</strain>
    </source>
</reference>
<dbReference type="InterPro" id="IPR025114">
    <property type="entry name" value="D27-like_C"/>
</dbReference>
<keyword evidence="3" id="KW-1185">Reference proteome</keyword>
<evidence type="ECO:0000313" key="3">
    <source>
        <dbReference type="Proteomes" id="UP001465755"/>
    </source>
</evidence>
<dbReference type="GO" id="GO:0005506">
    <property type="term" value="F:iron ion binding"/>
    <property type="evidence" value="ECO:0007669"/>
    <property type="project" value="InterPro"/>
</dbReference>
<gene>
    <name evidence="2" type="ORF">WJX73_004858</name>
</gene>
<dbReference type="PANTHER" id="PTHR33591">
    <property type="entry name" value="BETA-CAROTENE ISOMERASE D27"/>
    <property type="match status" value="1"/>
</dbReference>
<dbReference type="Pfam" id="PF13225">
    <property type="entry name" value="D27-like_C"/>
    <property type="match status" value="1"/>
</dbReference>